<dbReference type="RefSeq" id="WP_121988188.1">
    <property type="nucleotide sequence ID" value="NZ_OUNR01000001.1"/>
</dbReference>
<evidence type="ECO:0000313" key="3">
    <source>
        <dbReference type="Proteomes" id="UP000248168"/>
    </source>
</evidence>
<proteinExistence type="predicted"/>
<accession>A0A330L9T1</accession>
<protein>
    <submittedName>
        <fullName evidence="2">Uncharacterized protein</fullName>
    </submittedName>
</protein>
<evidence type="ECO:0000313" key="2">
    <source>
        <dbReference type="EMBL" id="SPP63696.1"/>
    </source>
</evidence>
<keyword evidence="3" id="KW-1185">Reference proteome</keyword>
<dbReference type="InterPro" id="IPR011011">
    <property type="entry name" value="Znf_FYVE_PHD"/>
</dbReference>
<dbReference type="AlphaFoldDB" id="A0A330L9T1"/>
<name>A0A330L9T1_9BACT</name>
<feature type="region of interest" description="Disordered" evidence="1">
    <location>
        <begin position="75"/>
        <end position="96"/>
    </location>
</feature>
<evidence type="ECO:0000256" key="1">
    <source>
        <dbReference type="SAM" id="MobiDB-lite"/>
    </source>
</evidence>
<dbReference type="OrthoDB" id="9796118at2"/>
<reference evidence="3" key="1">
    <citation type="submission" date="2018-04" db="EMBL/GenBank/DDBJ databases">
        <authorList>
            <person name="Lucker S."/>
            <person name="Sakoula D."/>
        </authorList>
    </citation>
    <scope>NUCLEOTIDE SEQUENCE [LARGE SCALE GENOMIC DNA]</scope>
</reference>
<dbReference type="Proteomes" id="UP000248168">
    <property type="component" value="Unassembled WGS sequence"/>
</dbReference>
<dbReference type="SUPFAM" id="SSF57903">
    <property type="entry name" value="FYVE/PHD zinc finger"/>
    <property type="match status" value="1"/>
</dbReference>
<dbReference type="EMBL" id="OUNR01000001">
    <property type="protein sequence ID" value="SPP63696.1"/>
    <property type="molecule type" value="Genomic_DNA"/>
</dbReference>
<dbReference type="InParanoid" id="A0A330L9T1"/>
<sequence>MSIRKGGGDWEPMLLGIEPRNCKVCNEGLYRNKTFFTGGWSRCALCDEFVHYSCLASGKVSFLKARPRVCKTCRAAQEGTPSPSPAKDETPAAVGS</sequence>
<gene>
    <name evidence="2" type="ORF">NITLEN_10782</name>
</gene>
<organism evidence="2 3">
    <name type="scientific">Nitrospira lenta</name>
    <dbReference type="NCBI Taxonomy" id="1436998"/>
    <lineage>
        <taxon>Bacteria</taxon>
        <taxon>Pseudomonadati</taxon>
        <taxon>Nitrospirota</taxon>
        <taxon>Nitrospiria</taxon>
        <taxon>Nitrospirales</taxon>
        <taxon>Nitrospiraceae</taxon>
        <taxon>Nitrospira</taxon>
    </lineage>
</organism>